<dbReference type="FunFam" id="3.40.50.720:FF:000240">
    <property type="entry name" value="SDR family oxidoreductase"/>
    <property type="match status" value="1"/>
</dbReference>
<reference evidence="3 4" key="1">
    <citation type="submission" date="2016-10" db="EMBL/GenBank/DDBJ databases">
        <authorList>
            <person name="de Groot N.N."/>
        </authorList>
    </citation>
    <scope>NUCLEOTIDE SEQUENCE [LARGE SCALE GENOMIC DNA]</scope>
    <source>
        <strain evidence="3 4">R5</strain>
    </source>
</reference>
<dbReference type="PRINTS" id="PR00080">
    <property type="entry name" value="SDRFAMILY"/>
</dbReference>
<dbReference type="InterPro" id="IPR020904">
    <property type="entry name" value="Sc_DH/Rdtase_CS"/>
</dbReference>
<dbReference type="AlphaFoldDB" id="A0A1G6R4E5"/>
<name>A0A1G6R4E5_9BRAD</name>
<dbReference type="GO" id="GO:0005975">
    <property type="term" value="P:carbohydrate metabolic process"/>
    <property type="evidence" value="ECO:0007669"/>
    <property type="project" value="UniProtKB-ARBA"/>
</dbReference>
<gene>
    <name evidence="3" type="ORF">SAMN05216337_1006209</name>
</gene>
<evidence type="ECO:0000313" key="3">
    <source>
        <dbReference type="EMBL" id="SDC98786.1"/>
    </source>
</evidence>
<dbReference type="Proteomes" id="UP000199245">
    <property type="component" value="Unassembled WGS sequence"/>
</dbReference>
<dbReference type="Pfam" id="PF13561">
    <property type="entry name" value="adh_short_C2"/>
    <property type="match status" value="1"/>
</dbReference>
<dbReference type="PANTHER" id="PTHR42760">
    <property type="entry name" value="SHORT-CHAIN DEHYDROGENASES/REDUCTASES FAMILY MEMBER"/>
    <property type="match status" value="1"/>
</dbReference>
<keyword evidence="2" id="KW-0560">Oxidoreductase</keyword>
<dbReference type="NCBIfam" id="NF005559">
    <property type="entry name" value="PRK07231.1"/>
    <property type="match status" value="1"/>
</dbReference>
<proteinExistence type="inferred from homology"/>
<accession>A0A1G6R4E5</accession>
<evidence type="ECO:0000256" key="1">
    <source>
        <dbReference type="ARBA" id="ARBA00006484"/>
    </source>
</evidence>
<dbReference type="SUPFAM" id="SSF51735">
    <property type="entry name" value="NAD(P)-binding Rossmann-fold domains"/>
    <property type="match status" value="1"/>
</dbReference>
<dbReference type="PRINTS" id="PR00081">
    <property type="entry name" value="GDHRDH"/>
</dbReference>
<sequence>MIRTRRAALAQSVKRFSEQIMLKKKLRKKKMYLEKFRLGGKTAIITGAGQGIGLACAEALAEAGAKVIIGDRDAKVANDAQAALKAKGFDADIALMDVTDSGRVAAVADELVGKYGKVDILVNNAGIARSETPAETVTDEHWLNVIDVNLNGTFWCCRAFGNHMLKAKSGTIVNVGSMSGFIVNKPQEQCFYNASKAAVHHLTKSLAAEWGARGVRVNAVAPTYIETPLNAFVKNRPKMYDAWIGGTPMARMGQVDEIASVVLFLASEAASLMTGSIVLVDGGYTCW</sequence>
<organism evidence="3 4">
    <name type="scientific">Bradyrhizobium brasilense</name>
    <dbReference type="NCBI Taxonomy" id="1419277"/>
    <lineage>
        <taxon>Bacteria</taxon>
        <taxon>Pseudomonadati</taxon>
        <taxon>Pseudomonadota</taxon>
        <taxon>Alphaproteobacteria</taxon>
        <taxon>Hyphomicrobiales</taxon>
        <taxon>Nitrobacteraceae</taxon>
        <taxon>Bradyrhizobium</taxon>
    </lineage>
</organism>
<dbReference type="Gene3D" id="3.40.50.720">
    <property type="entry name" value="NAD(P)-binding Rossmann-like Domain"/>
    <property type="match status" value="1"/>
</dbReference>
<dbReference type="EMBL" id="FMZW01000006">
    <property type="protein sequence ID" value="SDC98786.1"/>
    <property type="molecule type" value="Genomic_DNA"/>
</dbReference>
<evidence type="ECO:0000313" key="4">
    <source>
        <dbReference type="Proteomes" id="UP000199245"/>
    </source>
</evidence>
<dbReference type="PANTHER" id="PTHR42760:SF115">
    <property type="entry name" value="3-OXOACYL-[ACYL-CARRIER-PROTEIN] REDUCTASE FABG"/>
    <property type="match status" value="1"/>
</dbReference>
<comment type="similarity">
    <text evidence="1">Belongs to the short-chain dehydrogenases/reductases (SDR) family.</text>
</comment>
<dbReference type="InterPro" id="IPR036291">
    <property type="entry name" value="NAD(P)-bd_dom_sf"/>
</dbReference>
<protein>
    <submittedName>
        <fullName evidence="3">NAD(P)-dependent dehydrogenase, short-chain alcohol dehydrogenase family</fullName>
    </submittedName>
</protein>
<dbReference type="InterPro" id="IPR002347">
    <property type="entry name" value="SDR_fam"/>
</dbReference>
<evidence type="ECO:0000256" key="2">
    <source>
        <dbReference type="ARBA" id="ARBA00023002"/>
    </source>
</evidence>
<dbReference type="PROSITE" id="PS00061">
    <property type="entry name" value="ADH_SHORT"/>
    <property type="match status" value="1"/>
</dbReference>
<dbReference type="GO" id="GO:0016616">
    <property type="term" value="F:oxidoreductase activity, acting on the CH-OH group of donors, NAD or NADP as acceptor"/>
    <property type="evidence" value="ECO:0007669"/>
    <property type="project" value="TreeGrafter"/>
</dbReference>